<dbReference type="InterPro" id="IPR000668">
    <property type="entry name" value="Peptidase_C1A_C"/>
</dbReference>
<evidence type="ECO:0000313" key="10">
    <source>
        <dbReference type="EMBL" id="AZG05361.1"/>
    </source>
</evidence>
<evidence type="ECO:0000259" key="8">
    <source>
        <dbReference type="SMART" id="SM00645"/>
    </source>
</evidence>
<accession>A0A3G8GD46</accession>
<feature type="chain" id="PRO_5018725445" evidence="7">
    <location>
        <begin position="26"/>
        <end position="552"/>
    </location>
</feature>
<keyword evidence="4" id="KW-0788">Thiol protease</keyword>
<evidence type="ECO:0000256" key="5">
    <source>
        <dbReference type="ARBA" id="ARBA00023145"/>
    </source>
</evidence>
<keyword evidence="5" id="KW-0865">Zymogen</keyword>
<keyword evidence="7" id="KW-0732">Signal</keyword>
<dbReference type="PANTHER" id="PTHR12411">
    <property type="entry name" value="CYSTEINE PROTEASE FAMILY C1-RELATED"/>
    <property type="match status" value="1"/>
</dbReference>
<evidence type="ECO:0000256" key="4">
    <source>
        <dbReference type="ARBA" id="ARBA00022807"/>
    </source>
</evidence>
<dbReference type="PROSITE" id="PS00639">
    <property type="entry name" value="THIOL_PROTEASE_HIS"/>
    <property type="match status" value="1"/>
</dbReference>
<organism evidence="10">
    <name type="scientific">Matsumurasca onukii</name>
    <name type="common">Tea green leafhopper</name>
    <name type="synonym">Empoasca onukii</name>
    <dbReference type="NCBI Taxonomy" id="2912585"/>
    <lineage>
        <taxon>Eukaryota</taxon>
        <taxon>Metazoa</taxon>
        <taxon>Ecdysozoa</taxon>
        <taxon>Arthropoda</taxon>
        <taxon>Hexapoda</taxon>
        <taxon>Insecta</taxon>
        <taxon>Pterygota</taxon>
        <taxon>Neoptera</taxon>
        <taxon>Paraneoptera</taxon>
        <taxon>Hemiptera</taxon>
        <taxon>Auchenorrhyncha</taxon>
        <taxon>Membracoidea</taxon>
        <taxon>Cicadellidae</taxon>
        <taxon>Typhlocybinae</taxon>
        <taxon>Empoascini</taxon>
        <taxon>Matsumurasca</taxon>
    </lineage>
</organism>
<dbReference type="PROSITE" id="PS00139">
    <property type="entry name" value="THIOL_PROTEASE_CYS"/>
    <property type="match status" value="1"/>
</dbReference>
<dbReference type="InterPro" id="IPR000169">
    <property type="entry name" value="Pept_cys_AS"/>
</dbReference>
<evidence type="ECO:0000256" key="3">
    <source>
        <dbReference type="ARBA" id="ARBA00022801"/>
    </source>
</evidence>
<dbReference type="InterPro" id="IPR013128">
    <property type="entry name" value="Peptidase_C1A"/>
</dbReference>
<dbReference type="CDD" id="cd02248">
    <property type="entry name" value="Peptidase_C1A"/>
    <property type="match status" value="1"/>
</dbReference>
<dbReference type="FunFam" id="3.90.70.10:FF:000087">
    <property type="entry name" value="Counting factor associated protein D"/>
    <property type="match status" value="1"/>
</dbReference>
<dbReference type="Gene3D" id="3.90.70.10">
    <property type="entry name" value="Cysteine proteinases"/>
    <property type="match status" value="1"/>
</dbReference>
<protein>
    <submittedName>
        <fullName evidence="10">Digestive cysteine proteinase 1</fullName>
    </submittedName>
</protein>
<dbReference type="InterPro" id="IPR025661">
    <property type="entry name" value="Pept_asp_AS"/>
</dbReference>
<evidence type="ECO:0000256" key="6">
    <source>
        <dbReference type="ARBA" id="ARBA00023157"/>
    </source>
</evidence>
<dbReference type="InterPro" id="IPR013201">
    <property type="entry name" value="Prot_inhib_I29"/>
</dbReference>
<keyword evidence="6" id="KW-1015">Disulfide bond</keyword>
<dbReference type="GO" id="GO:0006508">
    <property type="term" value="P:proteolysis"/>
    <property type="evidence" value="ECO:0007669"/>
    <property type="project" value="UniProtKB-KW"/>
</dbReference>
<feature type="signal peptide" evidence="7">
    <location>
        <begin position="1"/>
        <end position="25"/>
    </location>
</feature>
<keyword evidence="3" id="KW-0378">Hydrolase</keyword>
<dbReference type="GO" id="GO:0008234">
    <property type="term" value="F:cysteine-type peptidase activity"/>
    <property type="evidence" value="ECO:0007669"/>
    <property type="project" value="UniProtKB-KW"/>
</dbReference>
<reference evidence="10" key="1">
    <citation type="submission" date="2018-03" db="EMBL/GenBank/DDBJ databases">
        <authorList>
            <person name="Yu Y.C."/>
            <person name="Sun X.L."/>
            <person name="Xiao B."/>
        </authorList>
    </citation>
    <scope>NUCLEOTIDE SEQUENCE</scope>
</reference>
<evidence type="ECO:0000256" key="2">
    <source>
        <dbReference type="ARBA" id="ARBA00022670"/>
    </source>
</evidence>
<dbReference type="InterPro" id="IPR025660">
    <property type="entry name" value="Pept_his_AS"/>
</dbReference>
<feature type="domain" description="Cathepsin propeptide inhibitor" evidence="9">
    <location>
        <begin position="251"/>
        <end position="306"/>
    </location>
</feature>
<dbReference type="PROSITE" id="PS00640">
    <property type="entry name" value="THIOL_PROTEASE_ASN"/>
    <property type="match status" value="1"/>
</dbReference>
<sequence>MKFRPLIACLCQLVFLTYISDFAKAEDAPEWSPAFSVTGVLYIPYAELTEPFSAYFDMSVGSSRIDYYGDLVKTYQLSGQGQYGTSIKIAPMTTEEEANVYRCFQVNGSQEVKISPQSVLPDLTNFTLVGQEIVNNFKCDKWRSIITHGEKVNKYTMYLRWKKSPKSPKVQIPVPVRYEMKGYNSLLGSHYDHYYLNYDQFTWDNPSADVFQIENQTSCGSFPGPGSDHVYNFNPMAEFIDRASDHIDSAWDQYMRTHKKDYKPDQHSKRKDIFRQNMRLISSHNRAHLGFTLAANHLADRTPEELKVLRGRKHTEGNNGGQPFPYDSTKFQNLPDNYDWRIYGGVTPVKDQSVCGSCWSFGTTGAIEGAYFVKTGQLVRLSQQALIDCSWGEGNNGCDGGEDFRAYQWMMKHGGLPLEGEYGDYLGQDGFCHINSTQVVAPITGYTNVTSNDATALKIALLKHGPISIAIDASPRTFSFYSNGIFYDKNCKNDIDGLDHAVLLVGYGKIGSKDYWLVKNSWSNYWGNDGYILMDPTDNNCGVMTSPTYVNM</sequence>
<keyword evidence="2" id="KW-0645">Protease</keyword>
<dbReference type="EMBL" id="MH036890">
    <property type="protein sequence ID" value="AZG05361.1"/>
    <property type="molecule type" value="mRNA"/>
</dbReference>
<name>A0A3G8GD46_MATON</name>
<dbReference type="PRINTS" id="PR00705">
    <property type="entry name" value="PAPAIN"/>
</dbReference>
<dbReference type="SUPFAM" id="SSF54001">
    <property type="entry name" value="Cysteine proteinases"/>
    <property type="match status" value="1"/>
</dbReference>
<dbReference type="SMART" id="SM00848">
    <property type="entry name" value="Inhibitor_I29"/>
    <property type="match status" value="1"/>
</dbReference>
<evidence type="ECO:0000256" key="1">
    <source>
        <dbReference type="ARBA" id="ARBA00008455"/>
    </source>
</evidence>
<proteinExistence type="evidence at transcript level"/>
<dbReference type="InterPro" id="IPR038765">
    <property type="entry name" value="Papain-like_cys_pep_sf"/>
</dbReference>
<comment type="similarity">
    <text evidence="1">Belongs to the peptidase C1 family.</text>
</comment>
<dbReference type="InterPro" id="IPR039417">
    <property type="entry name" value="Peptidase_C1A_papain-like"/>
</dbReference>
<dbReference type="Pfam" id="PF08246">
    <property type="entry name" value="Inhibitor_I29"/>
    <property type="match status" value="1"/>
</dbReference>
<evidence type="ECO:0000259" key="9">
    <source>
        <dbReference type="SMART" id="SM00848"/>
    </source>
</evidence>
<dbReference type="AlphaFoldDB" id="A0A3G8GD46"/>
<feature type="domain" description="Peptidase C1A papain C-terminal" evidence="8">
    <location>
        <begin position="334"/>
        <end position="551"/>
    </location>
</feature>
<dbReference type="Pfam" id="PF00112">
    <property type="entry name" value="Peptidase_C1"/>
    <property type="match status" value="1"/>
</dbReference>
<evidence type="ECO:0000256" key="7">
    <source>
        <dbReference type="SAM" id="SignalP"/>
    </source>
</evidence>
<dbReference type="SMART" id="SM00645">
    <property type="entry name" value="Pept_C1"/>
    <property type="match status" value="1"/>
</dbReference>